<sequence>SPRKHFATSAAIAFATGSEKAWEVSAWEVPAWE</sequence>
<reference evidence="1" key="1">
    <citation type="submission" date="2013-12" db="EMBL/GenBank/DDBJ databases">
        <authorList>
            <person name="Omoto C.K."/>
            <person name="Sibley D."/>
            <person name="Venepally P."/>
            <person name="Hadjithomas M."/>
            <person name="Karamycheva S."/>
            <person name="Brunk B."/>
            <person name="Roos D."/>
            <person name="Caler E."/>
            <person name="Lorenzi H."/>
        </authorList>
    </citation>
    <scope>NUCLEOTIDE SEQUENCE</scope>
</reference>
<feature type="non-terminal residue" evidence="1">
    <location>
        <position position="1"/>
    </location>
</feature>
<comment type="caution">
    <text evidence="1">The sequence shown here is derived from an EMBL/GenBank/DDBJ whole genome shotgun (WGS) entry which is preliminary data.</text>
</comment>
<dbReference type="EMBL" id="AFNH02001223">
    <property type="protein sequence ID" value="EZG43637.1"/>
    <property type="molecule type" value="Genomic_DNA"/>
</dbReference>
<gene>
    <name evidence="1" type="ORF">GNI_164000</name>
</gene>
<accession>A0A023AY93</accession>
<protein>
    <submittedName>
        <fullName evidence="1">Uncharacterized protein</fullName>
    </submittedName>
</protein>
<dbReference type="Proteomes" id="UP000019763">
    <property type="component" value="Unassembled WGS sequence"/>
</dbReference>
<dbReference type="RefSeq" id="XP_011133132.1">
    <property type="nucleotide sequence ID" value="XM_011134830.1"/>
</dbReference>
<dbReference type="GeneID" id="22915674"/>
<feature type="non-terminal residue" evidence="1">
    <location>
        <position position="33"/>
    </location>
</feature>
<evidence type="ECO:0000313" key="1">
    <source>
        <dbReference type="EMBL" id="EZG43637.1"/>
    </source>
</evidence>
<dbReference type="AlphaFoldDB" id="A0A023AY93"/>
<organism evidence="1 2">
    <name type="scientific">Gregarina niphandrodes</name>
    <name type="common">Septate eugregarine</name>
    <dbReference type="NCBI Taxonomy" id="110365"/>
    <lineage>
        <taxon>Eukaryota</taxon>
        <taxon>Sar</taxon>
        <taxon>Alveolata</taxon>
        <taxon>Apicomplexa</taxon>
        <taxon>Conoidasida</taxon>
        <taxon>Gregarinasina</taxon>
        <taxon>Eugregarinorida</taxon>
        <taxon>Gregarinidae</taxon>
        <taxon>Gregarina</taxon>
    </lineage>
</organism>
<keyword evidence="2" id="KW-1185">Reference proteome</keyword>
<proteinExistence type="predicted"/>
<evidence type="ECO:0000313" key="2">
    <source>
        <dbReference type="Proteomes" id="UP000019763"/>
    </source>
</evidence>
<dbReference type="VEuPathDB" id="CryptoDB:GNI_164000"/>
<name>A0A023AY93_GRENI</name>